<dbReference type="NCBIfam" id="TIGR02937">
    <property type="entry name" value="sigma70-ECF"/>
    <property type="match status" value="1"/>
</dbReference>
<evidence type="ECO:0000256" key="4">
    <source>
        <dbReference type="ARBA" id="ARBA00023125"/>
    </source>
</evidence>
<keyword evidence="4" id="KW-0238">DNA-binding</keyword>
<dbReference type="InterPro" id="IPR039425">
    <property type="entry name" value="RNA_pol_sigma-70-like"/>
</dbReference>
<evidence type="ECO:0000256" key="1">
    <source>
        <dbReference type="ARBA" id="ARBA00010641"/>
    </source>
</evidence>
<keyword evidence="8" id="KW-1185">Reference proteome</keyword>
<evidence type="ECO:0000313" key="7">
    <source>
        <dbReference type="EMBL" id="MBP1467299.1"/>
    </source>
</evidence>
<evidence type="ECO:0000313" key="8">
    <source>
        <dbReference type="Proteomes" id="UP001193081"/>
    </source>
</evidence>
<reference evidence="7 8" key="1">
    <citation type="submission" date="2021-03" db="EMBL/GenBank/DDBJ databases">
        <authorList>
            <person name="Grouzdev D.S."/>
        </authorList>
    </citation>
    <scope>NUCLEOTIDE SEQUENCE [LARGE SCALE GENOMIC DNA]</scope>
    <source>
        <strain evidence="7 8">M50-1</strain>
    </source>
</reference>
<dbReference type="PANTHER" id="PTHR43133:SF8">
    <property type="entry name" value="RNA POLYMERASE SIGMA FACTOR HI_1459-RELATED"/>
    <property type="match status" value="1"/>
</dbReference>
<evidence type="ECO:0000256" key="3">
    <source>
        <dbReference type="ARBA" id="ARBA00023082"/>
    </source>
</evidence>
<accession>A0ABS4DCY4</accession>
<dbReference type="PANTHER" id="PTHR43133">
    <property type="entry name" value="RNA POLYMERASE ECF-TYPE SIGMA FACTO"/>
    <property type="match status" value="1"/>
</dbReference>
<protein>
    <submittedName>
        <fullName evidence="7">Sigma-70 family RNA polymerase sigma factor</fullName>
    </submittedName>
</protein>
<dbReference type="Proteomes" id="UP001193081">
    <property type="component" value="Unassembled WGS sequence"/>
</dbReference>
<comment type="similarity">
    <text evidence="1">Belongs to the sigma-70 factor family. ECF subfamily.</text>
</comment>
<keyword evidence="5" id="KW-0804">Transcription</keyword>
<sequence length="256" mass="29043">MEPCDSPGLRCLAVVRRVVVAEQWPLTEAEQLALAQRVAICVSPDSSDEDVRSVAWNVYCDAPLVDALRSGDVTGHEAEWLAWFGQARAILHHTGLDWVSDDAVDLDDLAQVALLELLRSLASFRFASRFSTWAYQVISNAVNRYLRDLHARKRSGTFDRTVDWMTLPVEDPDPDTPEKMALGQMLDRLVETELIRTMGERNARIFHLWACDDLTAEMISHRVHLSTARIHAIIAEARAYLRARPDLRNWYDGGIY</sequence>
<dbReference type="InterPro" id="IPR014284">
    <property type="entry name" value="RNA_pol_sigma-70_dom"/>
</dbReference>
<feature type="domain" description="RNA polymerase sigma-70 region 2" evidence="6">
    <location>
        <begin position="100"/>
        <end position="149"/>
    </location>
</feature>
<keyword evidence="2" id="KW-0805">Transcription regulation</keyword>
<dbReference type="SUPFAM" id="SSF88659">
    <property type="entry name" value="Sigma3 and sigma4 domains of RNA polymerase sigma factors"/>
    <property type="match status" value="1"/>
</dbReference>
<dbReference type="SUPFAM" id="SSF88946">
    <property type="entry name" value="Sigma2 domain of RNA polymerase sigma factors"/>
    <property type="match status" value="1"/>
</dbReference>
<dbReference type="RefSeq" id="WP_135479505.1">
    <property type="nucleotide sequence ID" value="NZ_SIJK02000031.1"/>
</dbReference>
<proteinExistence type="inferred from homology"/>
<keyword evidence="3" id="KW-0731">Sigma factor</keyword>
<evidence type="ECO:0000256" key="2">
    <source>
        <dbReference type="ARBA" id="ARBA00023015"/>
    </source>
</evidence>
<organism evidence="7 8">
    <name type="scientific">Candidatus Chloroploca mongolica</name>
    <dbReference type="NCBI Taxonomy" id="2528176"/>
    <lineage>
        <taxon>Bacteria</taxon>
        <taxon>Bacillati</taxon>
        <taxon>Chloroflexota</taxon>
        <taxon>Chloroflexia</taxon>
        <taxon>Chloroflexales</taxon>
        <taxon>Chloroflexineae</taxon>
        <taxon>Oscillochloridaceae</taxon>
        <taxon>Candidatus Chloroploca</taxon>
    </lineage>
</organism>
<dbReference type="InterPro" id="IPR007627">
    <property type="entry name" value="RNA_pol_sigma70_r2"/>
</dbReference>
<dbReference type="Pfam" id="PF04542">
    <property type="entry name" value="Sigma70_r2"/>
    <property type="match status" value="1"/>
</dbReference>
<gene>
    <name evidence="7" type="ORF">EYB53_016420</name>
</gene>
<evidence type="ECO:0000259" key="6">
    <source>
        <dbReference type="Pfam" id="PF04542"/>
    </source>
</evidence>
<dbReference type="InterPro" id="IPR013324">
    <property type="entry name" value="RNA_pol_sigma_r3/r4-like"/>
</dbReference>
<name>A0ABS4DCY4_9CHLR</name>
<comment type="caution">
    <text evidence="7">The sequence shown here is derived from an EMBL/GenBank/DDBJ whole genome shotgun (WGS) entry which is preliminary data.</text>
</comment>
<evidence type="ECO:0000256" key="5">
    <source>
        <dbReference type="ARBA" id="ARBA00023163"/>
    </source>
</evidence>
<dbReference type="InterPro" id="IPR013325">
    <property type="entry name" value="RNA_pol_sigma_r2"/>
</dbReference>
<dbReference type="EMBL" id="SIJK02000031">
    <property type="protein sequence ID" value="MBP1467299.1"/>
    <property type="molecule type" value="Genomic_DNA"/>
</dbReference>
<dbReference type="Gene3D" id="1.10.1740.10">
    <property type="match status" value="1"/>
</dbReference>